<organism evidence="1">
    <name type="scientific">mine drainage metagenome</name>
    <dbReference type="NCBI Taxonomy" id="410659"/>
    <lineage>
        <taxon>unclassified sequences</taxon>
        <taxon>metagenomes</taxon>
        <taxon>ecological metagenomes</taxon>
    </lineage>
</organism>
<dbReference type="AlphaFoldDB" id="A0A1J5SIA4"/>
<proteinExistence type="predicted"/>
<reference evidence="1" key="1">
    <citation type="submission" date="2016-10" db="EMBL/GenBank/DDBJ databases">
        <title>Sequence of Gallionella enrichment culture.</title>
        <authorList>
            <person name="Poehlein A."/>
            <person name="Muehling M."/>
            <person name="Daniel R."/>
        </authorList>
    </citation>
    <scope>NUCLEOTIDE SEQUENCE</scope>
</reference>
<comment type="caution">
    <text evidence="1">The sequence shown here is derived from an EMBL/GenBank/DDBJ whole genome shotgun (WGS) entry which is preliminary data.</text>
</comment>
<gene>
    <name evidence="1" type="ORF">GALL_141690</name>
</gene>
<accession>A0A1J5SIA4</accession>
<name>A0A1J5SIA4_9ZZZZ</name>
<dbReference type="EMBL" id="MLJW01000063">
    <property type="protein sequence ID" value="OIR03752.1"/>
    <property type="molecule type" value="Genomic_DNA"/>
</dbReference>
<sequence length="149" mass="16213">MKTPIRTALAAGVFLMAVLVMPESLAAAPKAGAVPAAKEKPAPEGKIEGIAIARPNGNWLGLSIKDQCFRLGFYDAHKMPMAPDCIRAVARWHSRNKLYQDLSVLLPSTDGVSLAGNRYVQPPRIFRVFLTLIGPGDKVLETYAVDFHE</sequence>
<evidence type="ECO:0000313" key="1">
    <source>
        <dbReference type="EMBL" id="OIR03752.1"/>
    </source>
</evidence>
<protein>
    <submittedName>
        <fullName evidence="1">Uncharacterized protein</fullName>
    </submittedName>
</protein>